<name>A0A1X0S4S1_RHIZD</name>
<sequence length="78" mass="9100">MIPELEMIDHPIDKEHWVSEKINMIVTAIDSGTDELSSDENVRNASRSFRQIFDIPPSERFVNCKYSFPFSLFSLYQS</sequence>
<dbReference type="OMA" id="PYEKELW"/>
<evidence type="ECO:0000313" key="1">
    <source>
        <dbReference type="EMBL" id="ORE19171.1"/>
    </source>
</evidence>
<organism evidence="1 2">
    <name type="scientific">Rhizopus microsporus</name>
    <dbReference type="NCBI Taxonomy" id="58291"/>
    <lineage>
        <taxon>Eukaryota</taxon>
        <taxon>Fungi</taxon>
        <taxon>Fungi incertae sedis</taxon>
        <taxon>Mucoromycota</taxon>
        <taxon>Mucoromycotina</taxon>
        <taxon>Mucoromycetes</taxon>
        <taxon>Mucorales</taxon>
        <taxon>Mucorineae</taxon>
        <taxon>Rhizopodaceae</taxon>
        <taxon>Rhizopus</taxon>
    </lineage>
</organism>
<accession>A0A1X0S4S1</accession>
<reference evidence="1 2" key="1">
    <citation type="journal article" date="2016" name="Proc. Natl. Acad. Sci. U.S.A.">
        <title>Lipid metabolic changes in an early divergent fungus govern the establishment of a mutualistic symbiosis with endobacteria.</title>
        <authorList>
            <person name="Lastovetsky O.A."/>
            <person name="Gaspar M.L."/>
            <person name="Mondo S.J."/>
            <person name="LaButti K.M."/>
            <person name="Sandor L."/>
            <person name="Grigoriev I.V."/>
            <person name="Henry S.A."/>
            <person name="Pawlowska T.E."/>
        </authorList>
    </citation>
    <scope>NUCLEOTIDE SEQUENCE [LARGE SCALE GENOMIC DNA]</scope>
    <source>
        <strain evidence="1 2">ATCC 11559</strain>
    </source>
</reference>
<gene>
    <name evidence="1" type="ORF">BCV71DRAFT_178092</name>
</gene>
<dbReference type="Proteomes" id="UP000242381">
    <property type="component" value="Unassembled WGS sequence"/>
</dbReference>
<evidence type="ECO:0000313" key="2">
    <source>
        <dbReference type="Proteomes" id="UP000242381"/>
    </source>
</evidence>
<dbReference type="EMBL" id="KV921315">
    <property type="protein sequence ID" value="ORE19171.1"/>
    <property type="molecule type" value="Genomic_DNA"/>
</dbReference>
<dbReference type="VEuPathDB" id="FungiDB:BCV72DRAFT_307794"/>
<proteinExistence type="predicted"/>
<dbReference type="AlphaFoldDB" id="A0A1X0S4S1"/>
<protein>
    <submittedName>
        <fullName evidence="1">Uncharacterized protein</fullName>
    </submittedName>
</protein>